<protein>
    <recommendedName>
        <fullName evidence="7">Neurotransmitter-gated ion-channel ligand-binding domain-containing protein</fullName>
    </recommendedName>
</protein>
<accession>A0ABN8L936</accession>
<dbReference type="PANTHER" id="PTHR36695:SF12">
    <property type="entry name" value="AGAP008648-PA"/>
    <property type="match status" value="1"/>
</dbReference>
<keyword evidence="2" id="KW-0732">Signal</keyword>
<organism evidence="5 6">
    <name type="scientific">Chilo suppressalis</name>
    <name type="common">Asiatic rice borer moth</name>
    <dbReference type="NCBI Taxonomy" id="168631"/>
    <lineage>
        <taxon>Eukaryota</taxon>
        <taxon>Metazoa</taxon>
        <taxon>Ecdysozoa</taxon>
        <taxon>Arthropoda</taxon>
        <taxon>Hexapoda</taxon>
        <taxon>Insecta</taxon>
        <taxon>Pterygota</taxon>
        <taxon>Neoptera</taxon>
        <taxon>Endopterygota</taxon>
        <taxon>Lepidoptera</taxon>
        <taxon>Glossata</taxon>
        <taxon>Ditrysia</taxon>
        <taxon>Pyraloidea</taxon>
        <taxon>Crambidae</taxon>
        <taxon>Crambinae</taxon>
        <taxon>Chilo</taxon>
    </lineage>
</organism>
<name>A0ABN8L936_CHISP</name>
<evidence type="ECO:0000256" key="1">
    <source>
        <dbReference type="SAM" id="Phobius"/>
    </source>
</evidence>
<reference evidence="5" key="1">
    <citation type="submission" date="2021-12" db="EMBL/GenBank/DDBJ databases">
        <authorList>
            <person name="King R."/>
        </authorList>
    </citation>
    <scope>NUCLEOTIDE SEQUENCE</scope>
</reference>
<keyword evidence="1" id="KW-0812">Transmembrane</keyword>
<feature type="transmembrane region" description="Helical" evidence="1">
    <location>
        <begin position="493"/>
        <end position="519"/>
    </location>
</feature>
<dbReference type="Proteomes" id="UP001153292">
    <property type="component" value="Chromosome 23"/>
</dbReference>
<keyword evidence="1" id="KW-0472">Membrane</keyword>
<gene>
    <name evidence="5" type="ORF">CHILSU_LOCUS6610</name>
</gene>
<keyword evidence="1" id="KW-1133">Transmembrane helix</keyword>
<dbReference type="PANTHER" id="PTHR36695">
    <property type="entry name" value="AGAP008648-PA"/>
    <property type="match status" value="1"/>
</dbReference>
<dbReference type="Gene3D" id="2.70.170.10">
    <property type="entry name" value="Neurotransmitter-gated ion-channel ligand-binding domain"/>
    <property type="match status" value="1"/>
</dbReference>
<evidence type="ECO:0000313" key="5">
    <source>
        <dbReference type="EMBL" id="CAH2986935.1"/>
    </source>
</evidence>
<dbReference type="InterPro" id="IPR006202">
    <property type="entry name" value="Neur_chan_lig-bd"/>
</dbReference>
<feature type="signal peptide" evidence="2">
    <location>
        <begin position="1"/>
        <end position="21"/>
    </location>
</feature>
<sequence>MKWLKSCFVYLLVIFPSKAAALNGSTFVYTYAMAMQCKEHFCQEGYSYSQFYEVDSEDTKHSTSTTDYLLEMHIAIQAVNNGHILLSSKPYPTINDSVYEIVVGGGSNRFTELRRNLKRNAKASKATSGILSAIELRGFVIRVSRGSYPVGRLIEFGEEGATLPILSYLDMNPIDIRYFSFAAWAGVDAKFLYDCPAVGDMTNQTLPHSKAVERKLSNSDRLKKEMLQDRPPHMAPGPSVPVNLSVLISGITYDALEAKLITRMTILTIWKDETLSWNPDKFNNITSVTYRQGQVWRPIFHIFNSDSLDALQTTGHEEVNMLYSGEASFHFKATVDTWCYTESSDINWPRDKYNCTIVVQPWEAHEKITLSAITKATPIIKSFSDYDEWAENEWQILSWSQTVVASDVWDLLYPTQNNATHRSDRLVIQVEIQRHATTYNIVFYTPLIVLMVFVLMSFWSEQLKMSRVWFYAGASIVICTGLCYIDYVMPCHIVPSILTLYITVLDAILGALVLQVFLMTPIAEKLCKTMVMQNILSSKYFRSLYCLPVLMVCRNYNSINEGFLSQEDDSAMPTPGNGNIEEMQEVNNKFCEKEELAEAVDKTLFAVYSILFAVLLALHY</sequence>
<evidence type="ECO:0000313" key="6">
    <source>
        <dbReference type="Proteomes" id="UP001153292"/>
    </source>
</evidence>
<dbReference type="CDD" id="cd18989">
    <property type="entry name" value="LGIC_ECD_cation"/>
    <property type="match status" value="1"/>
</dbReference>
<feature type="transmembrane region" description="Helical" evidence="1">
    <location>
        <begin position="441"/>
        <end position="459"/>
    </location>
</feature>
<evidence type="ECO:0000256" key="2">
    <source>
        <dbReference type="SAM" id="SignalP"/>
    </source>
</evidence>
<dbReference type="SUPFAM" id="SSF63712">
    <property type="entry name" value="Nicotinic receptor ligand binding domain-like"/>
    <property type="match status" value="1"/>
</dbReference>
<dbReference type="Pfam" id="PF02931">
    <property type="entry name" value="Neur_chan_LBD"/>
    <property type="match status" value="1"/>
</dbReference>
<evidence type="ECO:0000259" key="3">
    <source>
        <dbReference type="Pfam" id="PF02931"/>
    </source>
</evidence>
<dbReference type="InterPro" id="IPR036734">
    <property type="entry name" value="Neur_chan_lig-bd_sf"/>
</dbReference>
<proteinExistence type="predicted"/>
<keyword evidence="6" id="KW-1185">Reference proteome</keyword>
<evidence type="ECO:0000259" key="4">
    <source>
        <dbReference type="Pfam" id="PF12248"/>
    </source>
</evidence>
<feature type="domain" description="Farnesoic acid O-methyl transferase" evidence="4">
    <location>
        <begin position="48"/>
        <end position="196"/>
    </location>
</feature>
<feature type="transmembrane region" description="Helical" evidence="1">
    <location>
        <begin position="468"/>
        <end position="487"/>
    </location>
</feature>
<feature type="chain" id="PRO_5045320057" description="Neurotransmitter-gated ion-channel ligand-binding domain-containing protein" evidence="2">
    <location>
        <begin position="22"/>
        <end position="620"/>
    </location>
</feature>
<dbReference type="InterPro" id="IPR022041">
    <property type="entry name" value="Methyltransf_FA"/>
</dbReference>
<dbReference type="EMBL" id="OU963916">
    <property type="protein sequence ID" value="CAH2986935.1"/>
    <property type="molecule type" value="Genomic_DNA"/>
</dbReference>
<dbReference type="Pfam" id="PF12248">
    <property type="entry name" value="Methyltransf_FA"/>
    <property type="match status" value="1"/>
</dbReference>
<feature type="domain" description="Neurotransmitter-gated ion-channel ligand-binding" evidence="3">
    <location>
        <begin position="230"/>
        <end position="400"/>
    </location>
</feature>
<evidence type="ECO:0008006" key="7">
    <source>
        <dbReference type="Google" id="ProtNLM"/>
    </source>
</evidence>